<dbReference type="Pfam" id="PF13438">
    <property type="entry name" value="DUF4113"/>
    <property type="match status" value="1"/>
</dbReference>
<dbReference type="EMBL" id="JANZQH010000015">
    <property type="protein sequence ID" value="MCT2409963.1"/>
    <property type="molecule type" value="Genomic_DNA"/>
</dbReference>
<evidence type="ECO:0000256" key="3">
    <source>
        <dbReference type="ARBA" id="ARBA00023236"/>
    </source>
</evidence>
<dbReference type="RefSeq" id="WP_259831647.1">
    <property type="nucleotide sequence ID" value="NZ_JANZQH010000015.1"/>
</dbReference>
<dbReference type="InterPro" id="IPR043502">
    <property type="entry name" value="DNA/RNA_pol_sf"/>
</dbReference>
<dbReference type="InterPro" id="IPR017961">
    <property type="entry name" value="DNA_pol_Y-fam_little_finger"/>
</dbReference>
<keyword evidence="6" id="KW-1185">Reference proteome</keyword>
<keyword evidence="2" id="KW-0741">SOS mutagenesis</keyword>
<dbReference type="InterPro" id="IPR043128">
    <property type="entry name" value="Rev_trsase/Diguanyl_cyclase"/>
</dbReference>
<evidence type="ECO:0000313" key="5">
    <source>
        <dbReference type="EMBL" id="MCT2409963.1"/>
    </source>
</evidence>
<dbReference type="SUPFAM" id="SSF56672">
    <property type="entry name" value="DNA/RNA polymerases"/>
    <property type="match status" value="1"/>
</dbReference>
<sequence>MYALVDCNNFYASCERAFNPLLNGKPVVVLSNNDGCAIARSNEAKELGIPMGAPAFEYAKLFKDNDVKVFSTNFALYGDLSNRVMKILSEFTPEVEVYSIDEIFLKLVGFQNYNLHEYGLQMKEKVAQYTRIPVSIGYAPTKALAKVANRIAKKFPKEFNGVYIIDTEEKRIKALKWLKIDDVWGIGRQYANKLKSIGIKNAYQFTQQSDYFVQKEMSIVGLRLKRELEGKEYIELEQKKRKKGIATTRSFDKNFNDYDELQERVSTFATRCAEKLRKEGSYCSVLTVFIHTNFFREDLPQYSRSIKVKLPQPSNSNITLSQYAKKALSIIYKTGFAYKKAGVIVEGISPEPFRQYSLFDNLNENEKHTKLMKTIDFLNKSLPNPVVKLASQDFGRREKMKQEKLSPRFTTKWTELLEIE</sequence>
<dbReference type="InterPro" id="IPR001126">
    <property type="entry name" value="UmuC"/>
</dbReference>
<protein>
    <submittedName>
        <fullName evidence="5">Y-family DNA polymerase</fullName>
    </submittedName>
</protein>
<organism evidence="5 6">
    <name type="scientific">Chryseobacterium pyrolae</name>
    <dbReference type="NCBI Taxonomy" id="2987481"/>
    <lineage>
        <taxon>Bacteria</taxon>
        <taxon>Pseudomonadati</taxon>
        <taxon>Bacteroidota</taxon>
        <taxon>Flavobacteriia</taxon>
        <taxon>Flavobacteriales</taxon>
        <taxon>Weeksellaceae</taxon>
        <taxon>Chryseobacterium group</taxon>
        <taxon>Chryseobacterium</taxon>
    </lineage>
</organism>
<comment type="similarity">
    <text evidence="1">Belongs to the DNA polymerase type-Y family.</text>
</comment>
<dbReference type="CDD" id="cd01700">
    <property type="entry name" value="PolY_Pol_V_umuC"/>
    <property type="match status" value="1"/>
</dbReference>
<feature type="domain" description="UmuC" evidence="4">
    <location>
        <begin position="2"/>
        <end position="187"/>
    </location>
</feature>
<name>A0ABT2IMR3_9FLAO</name>
<dbReference type="InterPro" id="IPR036775">
    <property type="entry name" value="DNA_pol_Y-fam_lit_finger_sf"/>
</dbReference>
<comment type="caution">
    <text evidence="5">The sequence shown here is derived from an EMBL/GenBank/DDBJ whole genome shotgun (WGS) entry which is preliminary data.</text>
</comment>
<gene>
    <name evidence="5" type="ORF">NZD88_20605</name>
</gene>
<dbReference type="Gene3D" id="3.30.1490.100">
    <property type="entry name" value="DNA polymerase, Y-family, little finger domain"/>
    <property type="match status" value="1"/>
</dbReference>
<keyword evidence="2" id="KW-0227">DNA damage</keyword>
<dbReference type="Proteomes" id="UP001142057">
    <property type="component" value="Unassembled WGS sequence"/>
</dbReference>
<reference evidence="5" key="1">
    <citation type="submission" date="2022-08" db="EMBL/GenBank/DDBJ databases">
        <title>Chryseobacterium antibioticum,isolated from the rhizosphere soil of Pyrola in Tibet.</title>
        <authorList>
            <person name="Kan Y."/>
        </authorList>
    </citation>
    <scope>NUCLEOTIDE SEQUENCE</scope>
    <source>
        <strain evidence="5">Pc2-12</strain>
    </source>
</reference>
<dbReference type="SUPFAM" id="SSF100879">
    <property type="entry name" value="Lesion bypass DNA polymerase (Y-family), little finger domain"/>
    <property type="match status" value="1"/>
</dbReference>
<dbReference type="PANTHER" id="PTHR11076">
    <property type="entry name" value="DNA REPAIR POLYMERASE UMUC / TRANSFERASE FAMILY MEMBER"/>
    <property type="match status" value="1"/>
</dbReference>
<dbReference type="Pfam" id="PF00817">
    <property type="entry name" value="IMS"/>
    <property type="match status" value="1"/>
</dbReference>
<dbReference type="PROSITE" id="PS50173">
    <property type="entry name" value="UMUC"/>
    <property type="match status" value="1"/>
</dbReference>
<keyword evidence="3" id="KW-0742">SOS response</keyword>
<dbReference type="Gene3D" id="3.30.70.270">
    <property type="match status" value="1"/>
</dbReference>
<evidence type="ECO:0000313" key="6">
    <source>
        <dbReference type="Proteomes" id="UP001142057"/>
    </source>
</evidence>
<evidence type="ECO:0000259" key="4">
    <source>
        <dbReference type="PROSITE" id="PS50173"/>
    </source>
</evidence>
<accession>A0ABT2IMR3</accession>
<dbReference type="InterPro" id="IPR025188">
    <property type="entry name" value="DUF4113"/>
</dbReference>
<dbReference type="Gene3D" id="3.40.1170.60">
    <property type="match status" value="1"/>
</dbReference>
<evidence type="ECO:0000256" key="2">
    <source>
        <dbReference type="ARBA" id="ARBA00023199"/>
    </source>
</evidence>
<evidence type="ECO:0000256" key="1">
    <source>
        <dbReference type="ARBA" id="ARBA00010945"/>
    </source>
</evidence>
<proteinExistence type="inferred from homology"/>
<dbReference type="Gene3D" id="1.10.150.20">
    <property type="entry name" value="5' to 3' exonuclease, C-terminal subdomain"/>
    <property type="match status" value="1"/>
</dbReference>
<dbReference type="PANTHER" id="PTHR11076:SF33">
    <property type="entry name" value="DNA POLYMERASE KAPPA"/>
    <property type="match status" value="1"/>
</dbReference>
<dbReference type="Pfam" id="PF11799">
    <property type="entry name" value="IMS_C"/>
    <property type="match status" value="1"/>
</dbReference>
<dbReference type="InterPro" id="IPR050116">
    <property type="entry name" value="DNA_polymerase-Y"/>
</dbReference>